<accession>A0A9Q3ITQ3</accession>
<dbReference type="OrthoDB" id="2518428at2759"/>
<proteinExistence type="predicted"/>
<dbReference type="EMBL" id="AVOT02055193">
    <property type="protein sequence ID" value="MBW0549797.1"/>
    <property type="molecule type" value="Genomic_DNA"/>
</dbReference>
<gene>
    <name evidence="1" type="ORF">O181_089512</name>
</gene>
<name>A0A9Q3ITQ3_9BASI</name>
<protein>
    <submittedName>
        <fullName evidence="1">Uncharacterized protein</fullName>
    </submittedName>
</protein>
<reference evidence="1" key="1">
    <citation type="submission" date="2021-03" db="EMBL/GenBank/DDBJ databases">
        <title>Draft genome sequence of rust myrtle Austropuccinia psidii MF-1, a brazilian biotype.</title>
        <authorList>
            <person name="Quecine M.C."/>
            <person name="Pachon D.M.R."/>
            <person name="Bonatelli M.L."/>
            <person name="Correr F.H."/>
            <person name="Franceschini L.M."/>
            <person name="Leite T.F."/>
            <person name="Margarido G.R.A."/>
            <person name="Almeida C.A."/>
            <person name="Ferrarezi J.A."/>
            <person name="Labate C.A."/>
        </authorList>
    </citation>
    <scope>NUCLEOTIDE SEQUENCE</scope>
    <source>
        <strain evidence="1">MF-1</strain>
    </source>
</reference>
<keyword evidence="2" id="KW-1185">Reference proteome</keyword>
<dbReference type="AlphaFoldDB" id="A0A9Q3ITQ3"/>
<sequence>MNDIEAKVNLDTRAFCTCVGKDYLQVILPRWKNHLLPIEGVWFSSASNNMYPLGILDHDIVFPHPAGSIRMKTEIVVMDNCTSQQIILGNAYLNIYGIDINNHEGRYFTIGDNKRHKFAFFNIPKKISVVSSVKDTYKDEFVSNQLVEAQINPSFSPRMRN</sequence>
<dbReference type="Proteomes" id="UP000765509">
    <property type="component" value="Unassembled WGS sequence"/>
</dbReference>
<evidence type="ECO:0000313" key="2">
    <source>
        <dbReference type="Proteomes" id="UP000765509"/>
    </source>
</evidence>
<comment type="caution">
    <text evidence="1">The sequence shown here is derived from an EMBL/GenBank/DDBJ whole genome shotgun (WGS) entry which is preliminary data.</text>
</comment>
<evidence type="ECO:0000313" key="1">
    <source>
        <dbReference type="EMBL" id="MBW0549797.1"/>
    </source>
</evidence>
<organism evidence="1 2">
    <name type="scientific">Austropuccinia psidii MF-1</name>
    <dbReference type="NCBI Taxonomy" id="1389203"/>
    <lineage>
        <taxon>Eukaryota</taxon>
        <taxon>Fungi</taxon>
        <taxon>Dikarya</taxon>
        <taxon>Basidiomycota</taxon>
        <taxon>Pucciniomycotina</taxon>
        <taxon>Pucciniomycetes</taxon>
        <taxon>Pucciniales</taxon>
        <taxon>Sphaerophragmiaceae</taxon>
        <taxon>Austropuccinia</taxon>
    </lineage>
</organism>